<protein>
    <recommendedName>
        <fullName evidence="5">PEP-CTERM protein-sorting domain-containing protein</fullName>
    </recommendedName>
</protein>
<feature type="chain" id="PRO_5022070085" description="PEP-CTERM protein-sorting domain-containing protein" evidence="2">
    <location>
        <begin position="33"/>
        <end position="340"/>
    </location>
</feature>
<dbReference type="RefSeq" id="WP_145286947.1">
    <property type="nucleotide sequence ID" value="NZ_CP036291.1"/>
</dbReference>
<feature type="region of interest" description="Disordered" evidence="1">
    <location>
        <begin position="39"/>
        <end position="60"/>
    </location>
</feature>
<dbReference type="InterPro" id="IPR036439">
    <property type="entry name" value="Dockerin_dom_sf"/>
</dbReference>
<accession>A0A518DE89</accession>
<dbReference type="OrthoDB" id="276481at2"/>
<feature type="signal peptide" evidence="2">
    <location>
        <begin position="1"/>
        <end position="32"/>
    </location>
</feature>
<dbReference type="EMBL" id="CP036291">
    <property type="protein sequence ID" value="QDU89773.1"/>
    <property type="molecule type" value="Genomic_DNA"/>
</dbReference>
<keyword evidence="2" id="KW-0732">Signal</keyword>
<evidence type="ECO:0008006" key="5">
    <source>
        <dbReference type="Google" id="ProtNLM"/>
    </source>
</evidence>
<evidence type="ECO:0000313" key="4">
    <source>
        <dbReference type="Proteomes" id="UP000317429"/>
    </source>
</evidence>
<evidence type="ECO:0000256" key="1">
    <source>
        <dbReference type="SAM" id="MobiDB-lite"/>
    </source>
</evidence>
<dbReference type="PROSITE" id="PS00018">
    <property type="entry name" value="EF_HAND_1"/>
    <property type="match status" value="1"/>
</dbReference>
<evidence type="ECO:0000256" key="2">
    <source>
        <dbReference type="SAM" id="SignalP"/>
    </source>
</evidence>
<organism evidence="3 4">
    <name type="scientific">Pirellulimonas nuda</name>
    <dbReference type="NCBI Taxonomy" id="2528009"/>
    <lineage>
        <taxon>Bacteria</taxon>
        <taxon>Pseudomonadati</taxon>
        <taxon>Planctomycetota</taxon>
        <taxon>Planctomycetia</taxon>
        <taxon>Pirellulales</taxon>
        <taxon>Lacipirellulaceae</taxon>
        <taxon>Pirellulimonas</taxon>
    </lineage>
</organism>
<dbReference type="Proteomes" id="UP000317429">
    <property type="component" value="Chromosome"/>
</dbReference>
<name>A0A518DE89_9BACT</name>
<feature type="compositionally biased region" description="Low complexity" evidence="1">
    <location>
        <begin position="39"/>
        <end position="49"/>
    </location>
</feature>
<proteinExistence type="predicted"/>
<dbReference type="AlphaFoldDB" id="A0A518DE89"/>
<dbReference type="GO" id="GO:0000272">
    <property type="term" value="P:polysaccharide catabolic process"/>
    <property type="evidence" value="ECO:0007669"/>
    <property type="project" value="InterPro"/>
</dbReference>
<keyword evidence="4" id="KW-1185">Reference proteome</keyword>
<evidence type="ECO:0000313" key="3">
    <source>
        <dbReference type="EMBL" id="QDU89773.1"/>
    </source>
</evidence>
<gene>
    <name evidence="3" type="ORF">Pla175_31680</name>
</gene>
<dbReference type="Gene3D" id="1.10.1330.10">
    <property type="entry name" value="Dockerin domain"/>
    <property type="match status" value="1"/>
</dbReference>
<dbReference type="SUPFAM" id="SSF63446">
    <property type="entry name" value="Type I dockerin domain"/>
    <property type="match status" value="1"/>
</dbReference>
<sequence precursor="true">MKASAHTSSRTLPVCLLVATAALALSTNGADAQIFLTNTDDANTSNDTSRGPTTTNDRSDFNEIRNFFDGGTTTRKKIGYYKFDISGINPILFPFATLSTQMPNGRDSAGVVSVYGLNDAVTNTDNVPDGTYGEADWTESTLSYSRGLGVDTSVATTDGYNLGIDPNETTLLGVINHPAKGPDLTSNTTDLPLGAFLAADTNGFVTFMLAGAATGSPEWRTTARENSAEDTLRLVFNVKTGDTNLNGTVDLDDLTPIRTNYRNTGLSYTDGDLNSDNIVDLADFRLWKTGLLAEGGSLAGIDLSFATAVPEPSTACLAAVAGLFFCQRGFRRRVGLTSCN</sequence>
<dbReference type="InterPro" id="IPR018247">
    <property type="entry name" value="EF_Hand_1_Ca_BS"/>
</dbReference>
<dbReference type="KEGG" id="pnd:Pla175_31680"/>
<reference evidence="3 4" key="1">
    <citation type="submission" date="2019-02" db="EMBL/GenBank/DDBJ databases">
        <title>Deep-cultivation of Planctomycetes and their phenomic and genomic characterization uncovers novel biology.</title>
        <authorList>
            <person name="Wiegand S."/>
            <person name="Jogler M."/>
            <person name="Boedeker C."/>
            <person name="Pinto D."/>
            <person name="Vollmers J."/>
            <person name="Rivas-Marin E."/>
            <person name="Kohn T."/>
            <person name="Peeters S.H."/>
            <person name="Heuer A."/>
            <person name="Rast P."/>
            <person name="Oberbeckmann S."/>
            <person name="Bunk B."/>
            <person name="Jeske O."/>
            <person name="Meyerdierks A."/>
            <person name="Storesund J.E."/>
            <person name="Kallscheuer N."/>
            <person name="Luecker S."/>
            <person name="Lage O.M."/>
            <person name="Pohl T."/>
            <person name="Merkel B.J."/>
            <person name="Hornburger P."/>
            <person name="Mueller R.-W."/>
            <person name="Bruemmer F."/>
            <person name="Labrenz M."/>
            <person name="Spormann A.M."/>
            <person name="Op den Camp H."/>
            <person name="Overmann J."/>
            <person name="Amann R."/>
            <person name="Jetten M.S.M."/>
            <person name="Mascher T."/>
            <person name="Medema M.H."/>
            <person name="Devos D.P."/>
            <person name="Kaster A.-K."/>
            <person name="Ovreas L."/>
            <person name="Rohde M."/>
            <person name="Galperin M.Y."/>
            <person name="Jogler C."/>
        </authorList>
    </citation>
    <scope>NUCLEOTIDE SEQUENCE [LARGE SCALE GENOMIC DNA]</scope>
    <source>
        <strain evidence="3 4">Pla175</strain>
    </source>
</reference>